<dbReference type="AlphaFoldDB" id="A0A427Y9C3"/>
<dbReference type="EMBL" id="RSCE01000001">
    <property type="protein sequence ID" value="RSH87686.1"/>
    <property type="molecule type" value="Genomic_DNA"/>
</dbReference>
<gene>
    <name evidence="3" type="ORF">EHS24_000201</name>
</gene>
<reference evidence="3 4" key="1">
    <citation type="submission" date="2018-11" db="EMBL/GenBank/DDBJ databases">
        <title>Genome sequence of Apiotrichum porosum DSM 27194.</title>
        <authorList>
            <person name="Aliyu H."/>
            <person name="Gorte O."/>
            <person name="Ochsenreither K."/>
        </authorList>
    </citation>
    <scope>NUCLEOTIDE SEQUENCE [LARGE SCALE GENOMIC DNA]</scope>
    <source>
        <strain evidence="3 4">DSM 27194</strain>
    </source>
</reference>
<dbReference type="RefSeq" id="XP_028479894.1">
    <property type="nucleotide sequence ID" value="XM_028616037.1"/>
</dbReference>
<dbReference type="GeneID" id="39584744"/>
<feature type="compositionally biased region" description="Basic and acidic residues" evidence="1">
    <location>
        <begin position="420"/>
        <end position="438"/>
    </location>
</feature>
<dbReference type="GO" id="GO:0010628">
    <property type="term" value="P:positive regulation of gene expression"/>
    <property type="evidence" value="ECO:0007669"/>
    <property type="project" value="TreeGrafter"/>
</dbReference>
<feature type="region of interest" description="Disordered" evidence="1">
    <location>
        <begin position="555"/>
        <end position="676"/>
    </location>
</feature>
<comment type="caution">
    <text evidence="3">The sequence shown here is derived from an EMBL/GenBank/DDBJ whole genome shotgun (WGS) entry which is preliminary data.</text>
</comment>
<dbReference type="InterPro" id="IPR000008">
    <property type="entry name" value="C2_dom"/>
</dbReference>
<proteinExistence type="predicted"/>
<dbReference type="SUPFAM" id="SSF49562">
    <property type="entry name" value="C2 domain (Calcium/lipid-binding domain, CaLB)"/>
    <property type="match status" value="1"/>
</dbReference>
<evidence type="ECO:0000256" key="1">
    <source>
        <dbReference type="SAM" id="MobiDB-lite"/>
    </source>
</evidence>
<evidence type="ECO:0000313" key="3">
    <source>
        <dbReference type="EMBL" id="RSH87686.1"/>
    </source>
</evidence>
<keyword evidence="4" id="KW-1185">Reference proteome</keyword>
<dbReference type="Gene3D" id="2.60.40.150">
    <property type="entry name" value="C2 domain"/>
    <property type="match status" value="1"/>
</dbReference>
<evidence type="ECO:0000313" key="4">
    <source>
        <dbReference type="Proteomes" id="UP000279236"/>
    </source>
</evidence>
<dbReference type="Pfam" id="PF00168">
    <property type="entry name" value="C2"/>
    <property type="match status" value="1"/>
</dbReference>
<dbReference type="SMART" id="SM00239">
    <property type="entry name" value="C2"/>
    <property type="match status" value="1"/>
</dbReference>
<dbReference type="Proteomes" id="UP000279236">
    <property type="component" value="Unassembled WGS sequence"/>
</dbReference>
<dbReference type="PANTHER" id="PTHR47800:SF5">
    <property type="entry name" value="FER-1-LIKE PROTEIN 6"/>
    <property type="match status" value="1"/>
</dbReference>
<accession>A0A427Y9C3</accession>
<name>A0A427Y9C3_9TREE</name>
<dbReference type="PROSITE" id="PS50004">
    <property type="entry name" value="C2"/>
    <property type="match status" value="1"/>
</dbReference>
<evidence type="ECO:0000259" key="2">
    <source>
        <dbReference type="PROSITE" id="PS50004"/>
    </source>
</evidence>
<dbReference type="PANTHER" id="PTHR47800">
    <property type="entry name" value="C2 DOMAIN-CONTAINING PROTEIN"/>
    <property type="match status" value="1"/>
</dbReference>
<dbReference type="InterPro" id="IPR035892">
    <property type="entry name" value="C2_domain_sf"/>
</dbReference>
<feature type="compositionally biased region" description="Low complexity" evidence="1">
    <location>
        <begin position="441"/>
        <end position="452"/>
    </location>
</feature>
<feature type="region of interest" description="Disordered" evidence="1">
    <location>
        <begin position="420"/>
        <end position="495"/>
    </location>
</feature>
<protein>
    <recommendedName>
        <fullName evidence="2">C2 domain-containing protein</fullName>
    </recommendedName>
</protein>
<sequence>MGKDEKELEGGFDSTPLVPTAGTTYVVRITFIAAHHLPPGDQASGSADAFVLAQVNSSVATRHKHDPHIRFRTPTAHRTLEPRWNTAWVLAGVPASGFELKARVYDEDTGTQDDRLGTAYITTGPLKEGWSLGGNRVTAVGAVGAGDGGGGHRNSLHGDSLRGDQGGADGQLAGELVELQKRGASWRALAAKSCCGAFSKHARGDATLRIAIEVLGPTEDECGKLYTVNSCWYIHYSPLIGRMVGTTTRRDGDETANFQANEMQLVGPVPNELYHRFVDFSFFVNRMFQPKGARGHVLHAALHRQHCQIYHFDEATEYGTLPGPGRDMARRFLDMAHWGEGDRIFTYIINLDGLMRFTETGKEFAIDLLSKHTMHSDVNVYIAISGEFFVRKYEPGQQSDGGGGSANGEIDTAAPSHSLLRERNDGGQDQAHVDESRDSQATAAEATAASSAHVAPDTSVPIGTDVNVGGKGEASSNSNSKSKPARRTPIQPARPKLVTALHGAEDDRPLEPEAYELVIDNDSGTYRPNKKVLPLFERFLAAQFPGLHIKTMSSDDDHLQAMKKERRKRKAERNQGRVYAASAGDLSSIESSRASSPDGSDDGDDGGRNYLRGTREKGLDFMTDPKGAVGDKWHGSKVHGAIHSDHHHGNHGNHGTHADAGAGGSELEPVNEKAEN</sequence>
<feature type="domain" description="C2" evidence="2">
    <location>
        <begin position="8"/>
        <end position="138"/>
    </location>
</feature>
<dbReference type="OrthoDB" id="73919at2759"/>
<organism evidence="3 4">
    <name type="scientific">Apiotrichum porosum</name>
    <dbReference type="NCBI Taxonomy" id="105984"/>
    <lineage>
        <taxon>Eukaryota</taxon>
        <taxon>Fungi</taxon>
        <taxon>Dikarya</taxon>
        <taxon>Basidiomycota</taxon>
        <taxon>Agaricomycotina</taxon>
        <taxon>Tremellomycetes</taxon>
        <taxon>Trichosporonales</taxon>
        <taxon>Trichosporonaceae</taxon>
        <taxon>Apiotrichum</taxon>
    </lineage>
</organism>